<evidence type="ECO:0000256" key="3">
    <source>
        <dbReference type="PROSITE-ProRule" id="PRU00221"/>
    </source>
</evidence>
<feature type="region of interest" description="Disordered" evidence="4">
    <location>
        <begin position="235"/>
        <end position="271"/>
    </location>
</feature>
<evidence type="ECO:0000256" key="1">
    <source>
        <dbReference type="ARBA" id="ARBA00022574"/>
    </source>
</evidence>
<name>A0A8S2NRP3_9BILA</name>
<dbReference type="InterPro" id="IPR020472">
    <property type="entry name" value="WD40_PAC1"/>
</dbReference>
<dbReference type="InterPro" id="IPR036322">
    <property type="entry name" value="WD40_repeat_dom_sf"/>
</dbReference>
<dbReference type="InterPro" id="IPR019775">
    <property type="entry name" value="WD40_repeat_CS"/>
</dbReference>
<evidence type="ECO:0000313" key="6">
    <source>
        <dbReference type="EMBL" id="CAF4016362.1"/>
    </source>
</evidence>
<evidence type="ECO:0000313" key="7">
    <source>
        <dbReference type="Proteomes" id="UP000682733"/>
    </source>
</evidence>
<dbReference type="InterPro" id="IPR051488">
    <property type="entry name" value="WD_repeat_striatin"/>
</dbReference>
<organism evidence="6 7">
    <name type="scientific">Didymodactylos carnosus</name>
    <dbReference type="NCBI Taxonomy" id="1234261"/>
    <lineage>
        <taxon>Eukaryota</taxon>
        <taxon>Metazoa</taxon>
        <taxon>Spiralia</taxon>
        <taxon>Gnathifera</taxon>
        <taxon>Rotifera</taxon>
        <taxon>Eurotatoria</taxon>
        <taxon>Bdelloidea</taxon>
        <taxon>Philodinida</taxon>
        <taxon>Philodinidae</taxon>
        <taxon>Didymodactylos</taxon>
    </lineage>
</organism>
<evidence type="ECO:0000313" key="5">
    <source>
        <dbReference type="EMBL" id="CAF1207077.1"/>
    </source>
</evidence>
<dbReference type="EMBL" id="CAJNOK010014546">
    <property type="protein sequence ID" value="CAF1207077.1"/>
    <property type="molecule type" value="Genomic_DNA"/>
</dbReference>
<gene>
    <name evidence="5" type="ORF">OVA965_LOCUS24265</name>
    <name evidence="6" type="ORF">TMI583_LOCUS24987</name>
</gene>
<dbReference type="Proteomes" id="UP000682733">
    <property type="component" value="Unassembled WGS sequence"/>
</dbReference>
<dbReference type="Proteomes" id="UP000677228">
    <property type="component" value="Unassembled WGS sequence"/>
</dbReference>
<dbReference type="PANTHER" id="PTHR15653">
    <property type="entry name" value="STRIATIN"/>
    <property type="match status" value="1"/>
</dbReference>
<reference evidence="6" key="1">
    <citation type="submission" date="2021-02" db="EMBL/GenBank/DDBJ databases">
        <authorList>
            <person name="Nowell W R."/>
        </authorList>
    </citation>
    <scope>NUCLEOTIDE SEQUENCE</scope>
</reference>
<dbReference type="Gene3D" id="2.130.10.10">
    <property type="entry name" value="YVTN repeat-like/Quinoprotein amine dehydrogenase"/>
    <property type="match status" value="2"/>
</dbReference>
<accession>A0A8S2NRP3</accession>
<dbReference type="PANTHER" id="PTHR15653:SF0">
    <property type="entry name" value="CONNECTOR OF KINASE TO AP-1, ISOFORM E"/>
    <property type="match status" value="1"/>
</dbReference>
<keyword evidence="2" id="KW-0677">Repeat</keyword>
<feature type="compositionally biased region" description="Low complexity" evidence="4">
    <location>
        <begin position="245"/>
        <end position="255"/>
    </location>
</feature>
<keyword evidence="1 3" id="KW-0853">WD repeat</keyword>
<evidence type="ECO:0008006" key="8">
    <source>
        <dbReference type="Google" id="ProtNLM"/>
    </source>
</evidence>
<feature type="repeat" description="WD" evidence="3">
    <location>
        <begin position="441"/>
        <end position="480"/>
    </location>
</feature>
<dbReference type="FunFam" id="2.130.10.10:FF:000498">
    <property type="entry name" value="Striatin 3"/>
    <property type="match status" value="1"/>
</dbReference>
<comment type="caution">
    <text evidence="6">The sequence shown here is derived from an EMBL/GenBank/DDBJ whole genome shotgun (WGS) entry which is preliminary data.</text>
</comment>
<dbReference type="CDD" id="cd00200">
    <property type="entry name" value="WD40"/>
    <property type="match status" value="1"/>
</dbReference>
<proteinExistence type="predicted"/>
<dbReference type="PROSITE" id="PS50294">
    <property type="entry name" value="WD_REPEATS_REGION"/>
    <property type="match status" value="4"/>
</dbReference>
<dbReference type="SUPFAM" id="SSF50978">
    <property type="entry name" value="WD40 repeat-like"/>
    <property type="match status" value="1"/>
</dbReference>
<dbReference type="EMBL" id="CAJOBA010036083">
    <property type="protein sequence ID" value="CAF4016362.1"/>
    <property type="molecule type" value="Genomic_DNA"/>
</dbReference>
<evidence type="ECO:0000256" key="4">
    <source>
        <dbReference type="SAM" id="MobiDB-lite"/>
    </source>
</evidence>
<feature type="repeat" description="WD" evidence="3">
    <location>
        <begin position="388"/>
        <end position="421"/>
    </location>
</feature>
<dbReference type="InterPro" id="IPR015943">
    <property type="entry name" value="WD40/YVTN_repeat-like_dom_sf"/>
</dbReference>
<sequence length="653" mass="73349">MDDDDLKEDTSLSFGGSSVSFKQGRQLLRQYLKEIGYVDTIIDIRSTAVKKLLGIKSDNDLNPNVVNNNNTGMSGGGINGDLKSSYEPKRVIPGIIKNAANELGKSVLASLVFLKDEQPDGQDDDSSDDDLDTNRIIVKSNNTNMSNNILSANNNNNNNHHNQYHGVDSLNDLDSEEAALQEFDFLVDPSSNVLGNVGFNELKTHNTSGNEWDVDQSRLNRLKEEYKRDRIGKKLHHHQTSSLRNTLLNMGNNDNGNDDTSNDPRSYSDDEQMNREMVDSMMFRNSKNFMEDNTMESLDELARVTVQNDNEPLYDTTTDSVDFRKTWNVKFVLRSHLDGVRCVAFHPVESVVVTGSEDRTLKLWNLEKSTTMRKSTSATQDLEPIYTFRRHSGPVLCVAMNPSGEQCYSGGLDSMIVVWNIPNSDIDPYDAYDANVLYKVLEGHTDAVWRLAICGQKLLSCSADGTVRLWDPNINNSLQSTVNTNLEEGIPTSIDWLAQETNHFVVSYDRLKSVIYDVETSKVLLRLENDIQFPDSTYRINRVISHPSQSLIITAHDDRKIRFFDSSTGKMVHSMVAHLDAVTSLAIDPQQTCLLSGSHDRSIRLWNLDSKNCIQEVTAHQKKDDESVHDVAFHYSKPYLASVGADSIAKIYA</sequence>
<protein>
    <recommendedName>
        <fullName evidence="8">Striatin</fullName>
    </recommendedName>
</protein>
<dbReference type="InterPro" id="IPR001680">
    <property type="entry name" value="WD40_rpt"/>
</dbReference>
<evidence type="ECO:0000256" key="2">
    <source>
        <dbReference type="ARBA" id="ARBA00022737"/>
    </source>
</evidence>
<dbReference type="PROSITE" id="PS00678">
    <property type="entry name" value="WD_REPEATS_1"/>
    <property type="match status" value="3"/>
</dbReference>
<dbReference type="PRINTS" id="PR00320">
    <property type="entry name" value="GPROTEINBRPT"/>
</dbReference>
<dbReference type="PROSITE" id="PS50082">
    <property type="entry name" value="WD_REPEATS_2"/>
    <property type="match status" value="4"/>
</dbReference>
<feature type="repeat" description="WD" evidence="3">
    <location>
        <begin position="333"/>
        <end position="374"/>
    </location>
</feature>
<dbReference type="Pfam" id="PF00400">
    <property type="entry name" value="WD40"/>
    <property type="match status" value="5"/>
</dbReference>
<feature type="repeat" description="WD" evidence="3">
    <location>
        <begin position="575"/>
        <end position="616"/>
    </location>
</feature>
<dbReference type="AlphaFoldDB" id="A0A8S2NRP3"/>
<dbReference type="SMART" id="SM00320">
    <property type="entry name" value="WD40"/>
    <property type="match status" value="6"/>
</dbReference>